<dbReference type="InterPro" id="IPR036291">
    <property type="entry name" value="NAD(P)-bd_dom_sf"/>
</dbReference>
<comment type="caution">
    <text evidence="4">The sequence shown here is derived from an EMBL/GenBank/DDBJ whole genome shotgun (WGS) entry which is preliminary data.</text>
</comment>
<dbReference type="PANTHER" id="PTHR48106">
    <property type="entry name" value="QUINONE OXIDOREDUCTASE PIG3-RELATED"/>
    <property type="match status" value="1"/>
</dbReference>
<keyword evidence="5" id="KW-1185">Reference proteome</keyword>
<dbReference type="CDD" id="cd08274">
    <property type="entry name" value="MDR9"/>
    <property type="match status" value="1"/>
</dbReference>
<dbReference type="InterPro" id="IPR013149">
    <property type="entry name" value="ADH-like_C"/>
</dbReference>
<dbReference type="SUPFAM" id="SSF51735">
    <property type="entry name" value="NAD(P)-binding Rossmann-fold domains"/>
    <property type="match status" value="1"/>
</dbReference>
<accession>A0A9X1T5K0</accession>
<dbReference type="GO" id="GO:0016651">
    <property type="term" value="F:oxidoreductase activity, acting on NAD(P)H"/>
    <property type="evidence" value="ECO:0007669"/>
    <property type="project" value="TreeGrafter"/>
</dbReference>
<dbReference type="RefSeq" id="WP_233720285.1">
    <property type="nucleotide sequence ID" value="NZ_JAJUWU010000015.1"/>
</dbReference>
<evidence type="ECO:0000313" key="4">
    <source>
        <dbReference type="EMBL" id="MCE7029292.1"/>
    </source>
</evidence>
<feature type="domain" description="Enoyl reductase (ER)" evidence="3">
    <location>
        <begin position="17"/>
        <end position="354"/>
    </location>
</feature>
<proteinExistence type="predicted"/>
<dbReference type="Gene3D" id="3.90.180.10">
    <property type="entry name" value="Medium-chain alcohol dehydrogenases, catalytic domain"/>
    <property type="match status" value="1"/>
</dbReference>
<evidence type="ECO:0000256" key="1">
    <source>
        <dbReference type="ARBA" id="ARBA00022857"/>
    </source>
</evidence>
<dbReference type="AlphaFoldDB" id="A0A9X1T5K0"/>
<evidence type="ECO:0000313" key="5">
    <source>
        <dbReference type="Proteomes" id="UP001139035"/>
    </source>
</evidence>
<dbReference type="EMBL" id="JAJUWU010000015">
    <property type="protein sequence ID" value="MCE7029292.1"/>
    <property type="molecule type" value="Genomic_DNA"/>
</dbReference>
<dbReference type="GO" id="GO:0070402">
    <property type="term" value="F:NADPH binding"/>
    <property type="evidence" value="ECO:0007669"/>
    <property type="project" value="TreeGrafter"/>
</dbReference>
<dbReference type="SUPFAM" id="SSF50129">
    <property type="entry name" value="GroES-like"/>
    <property type="match status" value="1"/>
</dbReference>
<dbReference type="InterPro" id="IPR011032">
    <property type="entry name" value="GroES-like_sf"/>
</dbReference>
<keyword evidence="2" id="KW-0560">Oxidoreductase</keyword>
<dbReference type="Proteomes" id="UP001139035">
    <property type="component" value="Unassembled WGS sequence"/>
</dbReference>
<dbReference type="InterPro" id="IPR020843">
    <property type="entry name" value="ER"/>
</dbReference>
<reference evidence="4" key="1">
    <citation type="submission" date="2022-01" db="EMBL/GenBank/DDBJ databases">
        <title>Jiella avicenniae sp. nov., a novel endophytic bacterium isolated from bark of Avicennia marina.</title>
        <authorList>
            <person name="Tuo L."/>
        </authorList>
    </citation>
    <scope>NUCLEOTIDE SEQUENCE</scope>
    <source>
        <strain evidence="4">CBK1P-4</strain>
    </source>
</reference>
<keyword evidence="1" id="KW-0521">NADP</keyword>
<organism evidence="4 5">
    <name type="scientific">Jiella avicenniae</name>
    <dbReference type="NCBI Taxonomy" id="2907202"/>
    <lineage>
        <taxon>Bacteria</taxon>
        <taxon>Pseudomonadati</taxon>
        <taxon>Pseudomonadota</taxon>
        <taxon>Alphaproteobacteria</taxon>
        <taxon>Hyphomicrobiales</taxon>
        <taxon>Aurantimonadaceae</taxon>
        <taxon>Jiella</taxon>
    </lineage>
</organism>
<gene>
    <name evidence="4" type="ORF">LZD57_14950</name>
</gene>
<evidence type="ECO:0000259" key="3">
    <source>
        <dbReference type="SMART" id="SM00829"/>
    </source>
</evidence>
<dbReference type="SMART" id="SM00829">
    <property type="entry name" value="PKS_ER"/>
    <property type="match status" value="1"/>
</dbReference>
<dbReference type="Pfam" id="PF08240">
    <property type="entry name" value="ADH_N"/>
    <property type="match status" value="1"/>
</dbReference>
<evidence type="ECO:0000256" key="2">
    <source>
        <dbReference type="ARBA" id="ARBA00023002"/>
    </source>
</evidence>
<protein>
    <submittedName>
        <fullName evidence="4">Alcohol dehydrogenase family protein</fullName>
    </submittedName>
</protein>
<dbReference type="Gene3D" id="3.40.50.720">
    <property type="entry name" value="NAD(P)-binding Rossmann-like Domain"/>
    <property type="match status" value="1"/>
</dbReference>
<sequence>MIERPGTMSGVVLTGHGGLDRLEWRDDLPKPIPGRGEVLIRVLASAVNNTDINTRIGWYSKAVRGDTEAAVASAGEDGAASGSWTGAPLAFPLVQGADCCGEIVQVGEGVDRTRLGERVLVRALQSVVGDDGRPRTITFGSEHDGAFAQFTLAASSDAVAVSSDLSDVELASFPCAFSTAEGMVQRSRLGAERVLVTGASGGVGSAAIQLAKRRGAHVTALTSADKAEELRRIGADDILNRHEPFPDDAFDVVLDLVGGPRWPELLGSLESFGRYVAAGAIAGPIVELDLRTLYLKDLSLLGSTNQPENVFTDLVRYIEAGEIRPTVAKSYPLRDIRAAQTAFLEKRHVGKIGLVVADG</sequence>
<name>A0A9X1T5K0_9HYPH</name>
<dbReference type="PANTHER" id="PTHR48106:SF18">
    <property type="entry name" value="QUINONE OXIDOREDUCTASE PIG3"/>
    <property type="match status" value="1"/>
</dbReference>
<dbReference type="Pfam" id="PF00107">
    <property type="entry name" value="ADH_zinc_N"/>
    <property type="match status" value="1"/>
</dbReference>
<dbReference type="InterPro" id="IPR013154">
    <property type="entry name" value="ADH-like_N"/>
</dbReference>